<reference evidence="1" key="1">
    <citation type="submission" date="2020-04" db="EMBL/GenBank/DDBJ databases">
        <authorList>
            <person name="Chiriac C."/>
            <person name="Salcher M."/>
            <person name="Ghai R."/>
            <person name="Kavagutti S V."/>
        </authorList>
    </citation>
    <scope>NUCLEOTIDE SEQUENCE</scope>
</reference>
<dbReference type="EMBL" id="LR796387">
    <property type="protein sequence ID" value="CAB4141139.1"/>
    <property type="molecule type" value="Genomic_DNA"/>
</dbReference>
<sequence>MIPAPQKAADEQMAAPLFRCAECNEPVIVYGQRFFRTCEHTSAQINATPAAAKVVTGAN</sequence>
<organism evidence="1">
    <name type="scientific">uncultured Caudovirales phage</name>
    <dbReference type="NCBI Taxonomy" id="2100421"/>
    <lineage>
        <taxon>Viruses</taxon>
        <taxon>Duplodnaviria</taxon>
        <taxon>Heunggongvirae</taxon>
        <taxon>Uroviricota</taxon>
        <taxon>Caudoviricetes</taxon>
        <taxon>Peduoviridae</taxon>
        <taxon>Maltschvirus</taxon>
        <taxon>Maltschvirus maltsch</taxon>
    </lineage>
</organism>
<gene>
    <name evidence="1" type="ORF">UFOVP412_35</name>
</gene>
<accession>A0A6J5MBN9</accession>
<protein>
    <submittedName>
        <fullName evidence="1">Uncharacterized protein</fullName>
    </submittedName>
</protein>
<name>A0A6J5MBN9_9CAUD</name>
<proteinExistence type="predicted"/>
<evidence type="ECO:0000313" key="1">
    <source>
        <dbReference type="EMBL" id="CAB4141139.1"/>
    </source>
</evidence>